<accession>A0A9Q1G0M3</accession>
<keyword evidence="3" id="KW-0677">Repeat</keyword>
<dbReference type="Pfam" id="PF00046">
    <property type="entry name" value="Homeodomain"/>
    <property type="match status" value="1"/>
</dbReference>
<protein>
    <recommendedName>
        <fullName evidence="14">Homeobox domain-containing protein</fullName>
    </recommendedName>
</protein>
<evidence type="ECO:0000256" key="1">
    <source>
        <dbReference type="ARBA" id="ARBA00004286"/>
    </source>
</evidence>
<dbReference type="Proteomes" id="UP001152622">
    <property type="component" value="Chromosome 3"/>
</dbReference>
<dbReference type="OrthoDB" id="8891572at2759"/>
<evidence type="ECO:0000256" key="10">
    <source>
        <dbReference type="ARBA" id="ARBA00023242"/>
    </source>
</evidence>
<evidence type="ECO:0000259" key="14">
    <source>
        <dbReference type="PROSITE" id="PS50071"/>
    </source>
</evidence>
<evidence type="ECO:0000256" key="12">
    <source>
        <dbReference type="RuleBase" id="RU000682"/>
    </source>
</evidence>
<evidence type="ECO:0000256" key="11">
    <source>
        <dbReference type="PROSITE-ProRule" id="PRU00108"/>
    </source>
</evidence>
<evidence type="ECO:0000256" key="8">
    <source>
        <dbReference type="ARBA" id="ARBA00023155"/>
    </source>
</evidence>
<keyword evidence="7 11" id="KW-0238">DNA-binding</keyword>
<keyword evidence="4" id="KW-0863">Zinc-finger</keyword>
<dbReference type="GO" id="GO:0003677">
    <property type="term" value="F:DNA binding"/>
    <property type="evidence" value="ECO:0007669"/>
    <property type="project" value="UniProtKB-UniRule"/>
</dbReference>
<reference evidence="15" key="1">
    <citation type="journal article" date="2023" name="Science">
        <title>Genome structures resolve the early diversification of teleost fishes.</title>
        <authorList>
            <person name="Parey E."/>
            <person name="Louis A."/>
            <person name="Montfort J."/>
            <person name="Bouchez O."/>
            <person name="Roques C."/>
            <person name="Iampietro C."/>
            <person name="Lluch J."/>
            <person name="Castinel A."/>
            <person name="Donnadieu C."/>
            <person name="Desvignes T."/>
            <person name="Floi Bucao C."/>
            <person name="Jouanno E."/>
            <person name="Wen M."/>
            <person name="Mejri S."/>
            <person name="Dirks R."/>
            <person name="Jansen H."/>
            <person name="Henkel C."/>
            <person name="Chen W.J."/>
            <person name="Zahm M."/>
            <person name="Cabau C."/>
            <person name="Klopp C."/>
            <person name="Thompson A.W."/>
            <person name="Robinson-Rechavi M."/>
            <person name="Braasch I."/>
            <person name="Lecointre G."/>
            <person name="Bobe J."/>
            <person name="Postlethwait J.H."/>
            <person name="Berthelot C."/>
            <person name="Roest Crollius H."/>
            <person name="Guiguen Y."/>
        </authorList>
    </citation>
    <scope>NUCLEOTIDE SEQUENCE</scope>
    <source>
        <strain evidence="15">WJC10195</strain>
    </source>
</reference>
<keyword evidence="6" id="KW-0805">Transcription regulation</keyword>
<dbReference type="PANTHER" id="PTHR15740:SF1">
    <property type="entry name" value="ACTIVITY-DEPENDENT NEUROPROTECTOR HOMEOBOX PROTEIN"/>
    <property type="match status" value="1"/>
</dbReference>
<evidence type="ECO:0000256" key="9">
    <source>
        <dbReference type="ARBA" id="ARBA00023163"/>
    </source>
</evidence>
<dbReference type="PROSITE" id="PS50071">
    <property type="entry name" value="HOMEOBOX_2"/>
    <property type="match status" value="1"/>
</dbReference>
<gene>
    <name evidence="15" type="ORF">SKAU_G00107960</name>
</gene>
<keyword evidence="9" id="KW-0804">Transcription</keyword>
<feature type="domain" description="Homeobox" evidence="14">
    <location>
        <begin position="200"/>
        <end position="243"/>
    </location>
</feature>
<dbReference type="GO" id="GO:0008270">
    <property type="term" value="F:zinc ion binding"/>
    <property type="evidence" value="ECO:0007669"/>
    <property type="project" value="UniProtKB-KW"/>
</dbReference>
<dbReference type="PANTHER" id="PTHR15740">
    <property type="entry name" value="NEUROPROTECTIVE PEPTIDE-CONTAINING PROTEIN"/>
    <property type="match status" value="1"/>
</dbReference>
<dbReference type="SMART" id="SM00389">
    <property type="entry name" value="HOX"/>
    <property type="match status" value="1"/>
</dbReference>
<organism evidence="15 16">
    <name type="scientific">Synaphobranchus kaupii</name>
    <name type="common">Kaup's arrowtooth eel</name>
    <dbReference type="NCBI Taxonomy" id="118154"/>
    <lineage>
        <taxon>Eukaryota</taxon>
        <taxon>Metazoa</taxon>
        <taxon>Chordata</taxon>
        <taxon>Craniata</taxon>
        <taxon>Vertebrata</taxon>
        <taxon>Euteleostomi</taxon>
        <taxon>Actinopterygii</taxon>
        <taxon>Neopterygii</taxon>
        <taxon>Teleostei</taxon>
        <taxon>Anguilliformes</taxon>
        <taxon>Synaphobranchidae</taxon>
        <taxon>Synaphobranchus</taxon>
    </lineage>
</organism>
<dbReference type="GO" id="GO:0005634">
    <property type="term" value="C:nucleus"/>
    <property type="evidence" value="ECO:0007669"/>
    <property type="project" value="UniProtKB-SubCell"/>
</dbReference>
<evidence type="ECO:0000256" key="4">
    <source>
        <dbReference type="ARBA" id="ARBA00022771"/>
    </source>
</evidence>
<feature type="DNA-binding region" description="Homeobox" evidence="11">
    <location>
        <begin position="202"/>
        <end position="244"/>
    </location>
</feature>
<dbReference type="GO" id="GO:0010468">
    <property type="term" value="P:regulation of gene expression"/>
    <property type="evidence" value="ECO:0007669"/>
    <property type="project" value="TreeGrafter"/>
</dbReference>
<name>A0A9Q1G0M3_SYNKA</name>
<evidence type="ECO:0000256" key="3">
    <source>
        <dbReference type="ARBA" id="ARBA00022737"/>
    </source>
</evidence>
<dbReference type="GO" id="GO:0005694">
    <property type="term" value="C:chromosome"/>
    <property type="evidence" value="ECO:0007669"/>
    <property type="project" value="UniProtKB-SubCell"/>
</dbReference>
<comment type="subcellular location">
    <subcellularLocation>
        <location evidence="1">Chromosome</location>
    </subcellularLocation>
    <subcellularLocation>
        <location evidence="11 12">Nucleus</location>
    </subcellularLocation>
</comment>
<evidence type="ECO:0000313" key="15">
    <source>
        <dbReference type="EMBL" id="KAJ8370768.1"/>
    </source>
</evidence>
<evidence type="ECO:0000256" key="5">
    <source>
        <dbReference type="ARBA" id="ARBA00022833"/>
    </source>
</evidence>
<comment type="caution">
    <text evidence="15">The sequence shown here is derived from an EMBL/GenBank/DDBJ whole genome shotgun (WGS) entry which is preliminary data.</text>
</comment>
<feature type="compositionally biased region" description="Low complexity" evidence="13">
    <location>
        <begin position="310"/>
        <end position="324"/>
    </location>
</feature>
<dbReference type="InterPro" id="IPR038861">
    <property type="entry name" value="ADNP/ADNP2"/>
</dbReference>
<keyword evidence="10 11" id="KW-0539">Nucleus</keyword>
<dbReference type="SUPFAM" id="SSF46689">
    <property type="entry name" value="Homeodomain-like"/>
    <property type="match status" value="1"/>
</dbReference>
<dbReference type="AlphaFoldDB" id="A0A9Q1G0M3"/>
<proteinExistence type="predicted"/>
<sequence length="360" mass="40301">MLLRSLLPSMPRSTLLLPQSKKIPPKMPDSLDLPVKSAPQAAVPYKKDVGKTLCPLCFSILKGPISDALAHHLRERHQVIQTVHPVEKKLTYKCIHCLGVYTSNMTASTITLHLVHCRGVGKTQNGQDKPSAPPRVSHQTGMASLKREFEHSDPAFLKRRKVDQEHSPAAFVEKPDEPVVLALDPKGHEDESYEARKAFLTEYFNRQPYPSRREVEKLAASLWLWKSDISSHFSNRRRKCVRDCETKKPAVLFGFSMREVNQLKHELDFDPRTQRKGPGQRRYLVVRMDMGQPKQQERQGKNEEAASLLGKSHSSAWQGSSSQGKGEGRQETLMLDQAAGGKEPGTGMLSGGVELSSQQA</sequence>
<feature type="compositionally biased region" description="Basic and acidic residues" evidence="13">
    <location>
        <begin position="295"/>
        <end position="304"/>
    </location>
</feature>
<dbReference type="InterPro" id="IPR009057">
    <property type="entry name" value="Homeodomain-like_sf"/>
</dbReference>
<dbReference type="CDD" id="cd00086">
    <property type="entry name" value="homeodomain"/>
    <property type="match status" value="1"/>
</dbReference>
<dbReference type="Gene3D" id="1.10.10.60">
    <property type="entry name" value="Homeodomain-like"/>
    <property type="match status" value="1"/>
</dbReference>
<keyword evidence="8 11" id="KW-0371">Homeobox</keyword>
<keyword evidence="5" id="KW-0862">Zinc</keyword>
<evidence type="ECO:0000313" key="16">
    <source>
        <dbReference type="Proteomes" id="UP001152622"/>
    </source>
</evidence>
<evidence type="ECO:0000256" key="2">
    <source>
        <dbReference type="ARBA" id="ARBA00022723"/>
    </source>
</evidence>
<feature type="region of interest" description="Disordered" evidence="13">
    <location>
        <begin position="291"/>
        <end position="360"/>
    </location>
</feature>
<keyword evidence="2" id="KW-0479">Metal-binding</keyword>
<evidence type="ECO:0000256" key="7">
    <source>
        <dbReference type="ARBA" id="ARBA00023125"/>
    </source>
</evidence>
<dbReference type="FunFam" id="1.10.10.60:FF:000199">
    <property type="entry name" value="Activity-dependent neuroprotector homeobox b"/>
    <property type="match status" value="1"/>
</dbReference>
<evidence type="ECO:0000256" key="13">
    <source>
        <dbReference type="SAM" id="MobiDB-lite"/>
    </source>
</evidence>
<evidence type="ECO:0000256" key="6">
    <source>
        <dbReference type="ARBA" id="ARBA00023015"/>
    </source>
</evidence>
<keyword evidence="16" id="KW-1185">Reference proteome</keyword>
<dbReference type="EMBL" id="JAINUF010000003">
    <property type="protein sequence ID" value="KAJ8370768.1"/>
    <property type="molecule type" value="Genomic_DNA"/>
</dbReference>
<dbReference type="InterPro" id="IPR001356">
    <property type="entry name" value="HD"/>
</dbReference>